<dbReference type="AlphaFoldDB" id="A0A6J1NGR8"/>
<keyword evidence="1 3" id="KW-0193">Cuticle</keyword>
<dbReference type="GO" id="GO:0005615">
    <property type="term" value="C:extracellular space"/>
    <property type="evidence" value="ECO:0007669"/>
    <property type="project" value="TreeGrafter"/>
</dbReference>
<dbReference type="InterPro" id="IPR051217">
    <property type="entry name" value="Insect_Cuticle_Struc_Prot"/>
</dbReference>
<dbReference type="KEGG" id="bany:112051643"/>
<dbReference type="PANTHER" id="PTHR12236:SF79">
    <property type="entry name" value="CUTICULAR PROTEIN 50CB-RELATED"/>
    <property type="match status" value="1"/>
</dbReference>
<evidence type="ECO:0000313" key="7">
    <source>
        <dbReference type="RefSeq" id="XP_023946134.1"/>
    </source>
</evidence>
<keyword evidence="6" id="KW-1185">Reference proteome</keyword>
<feature type="compositionally biased region" description="Polar residues" evidence="4">
    <location>
        <begin position="78"/>
        <end position="87"/>
    </location>
</feature>
<feature type="compositionally biased region" description="Polar residues" evidence="4">
    <location>
        <begin position="181"/>
        <end position="194"/>
    </location>
</feature>
<evidence type="ECO:0000313" key="6">
    <source>
        <dbReference type="Proteomes" id="UP001652582"/>
    </source>
</evidence>
<dbReference type="PROSITE" id="PS00233">
    <property type="entry name" value="CHIT_BIND_RR_1"/>
    <property type="match status" value="1"/>
</dbReference>
<evidence type="ECO:0000256" key="4">
    <source>
        <dbReference type="SAM" id="MobiDB-lite"/>
    </source>
</evidence>
<dbReference type="RefSeq" id="XP_023946134.1">
    <property type="nucleotide sequence ID" value="XM_024090366.2"/>
</dbReference>
<feature type="region of interest" description="Disordered" evidence="4">
    <location>
        <begin position="155"/>
        <end position="202"/>
    </location>
</feature>
<proteinExistence type="predicted"/>
<evidence type="ECO:0000256" key="2">
    <source>
        <dbReference type="ARBA" id="ARBA00022729"/>
    </source>
</evidence>
<keyword evidence="2 5" id="KW-0732">Signal</keyword>
<accession>A0A6J1NGR8</accession>
<reference evidence="7" key="1">
    <citation type="submission" date="2025-08" db="UniProtKB">
        <authorList>
            <consortium name="RefSeq"/>
        </authorList>
    </citation>
    <scope>IDENTIFICATION</scope>
</reference>
<feature type="region of interest" description="Disordered" evidence="4">
    <location>
        <begin position="26"/>
        <end position="50"/>
    </location>
</feature>
<dbReference type="PROSITE" id="PS51155">
    <property type="entry name" value="CHIT_BIND_RR_2"/>
    <property type="match status" value="1"/>
</dbReference>
<dbReference type="OrthoDB" id="6428372at2759"/>
<name>A0A6J1NGR8_BICAN</name>
<feature type="region of interest" description="Disordered" evidence="4">
    <location>
        <begin position="62"/>
        <end position="87"/>
    </location>
</feature>
<sequence length="202" mass="21833">MKCIFVVITVAAYAVAELPPSNSYLPPSPSGRNAGYPQGPQPGPSFPGAPQVIAARNIEQGLGNGYSRSSSHDHSAQGRLSASGSQGYDDNSAAYARNAIDANAEPANYNFGYMVNDFNEGTDFGHHEERLEEKAQGQYHVVLPDGRKQTVNYEADERGFKPQVSYEDSEDLTHSEGYDGNANTRNHGNGYQSNGHDDARGY</sequence>
<dbReference type="GO" id="GO:0031012">
    <property type="term" value="C:extracellular matrix"/>
    <property type="evidence" value="ECO:0007669"/>
    <property type="project" value="TreeGrafter"/>
</dbReference>
<feature type="chain" id="PRO_5026748075" evidence="5">
    <location>
        <begin position="17"/>
        <end position="202"/>
    </location>
</feature>
<dbReference type="InterPro" id="IPR031311">
    <property type="entry name" value="CHIT_BIND_RR_consensus"/>
</dbReference>
<evidence type="ECO:0000256" key="1">
    <source>
        <dbReference type="ARBA" id="ARBA00022460"/>
    </source>
</evidence>
<organism evidence="6 7">
    <name type="scientific">Bicyclus anynana</name>
    <name type="common">Squinting bush brown butterfly</name>
    <dbReference type="NCBI Taxonomy" id="110368"/>
    <lineage>
        <taxon>Eukaryota</taxon>
        <taxon>Metazoa</taxon>
        <taxon>Ecdysozoa</taxon>
        <taxon>Arthropoda</taxon>
        <taxon>Hexapoda</taxon>
        <taxon>Insecta</taxon>
        <taxon>Pterygota</taxon>
        <taxon>Neoptera</taxon>
        <taxon>Endopterygota</taxon>
        <taxon>Lepidoptera</taxon>
        <taxon>Glossata</taxon>
        <taxon>Ditrysia</taxon>
        <taxon>Papilionoidea</taxon>
        <taxon>Nymphalidae</taxon>
        <taxon>Satyrinae</taxon>
        <taxon>Satyrini</taxon>
        <taxon>Mycalesina</taxon>
        <taxon>Bicyclus</taxon>
    </lineage>
</organism>
<dbReference type="PRINTS" id="PR00947">
    <property type="entry name" value="CUTICLE"/>
</dbReference>
<evidence type="ECO:0000256" key="5">
    <source>
        <dbReference type="SAM" id="SignalP"/>
    </source>
</evidence>
<dbReference type="GO" id="GO:0042302">
    <property type="term" value="F:structural constituent of cuticle"/>
    <property type="evidence" value="ECO:0007669"/>
    <property type="project" value="UniProtKB-UniRule"/>
</dbReference>
<dbReference type="Proteomes" id="UP001652582">
    <property type="component" value="Chromosome 18"/>
</dbReference>
<dbReference type="Pfam" id="PF00379">
    <property type="entry name" value="Chitin_bind_4"/>
    <property type="match status" value="1"/>
</dbReference>
<protein>
    <submittedName>
        <fullName evidence="7">Pro-resilin-like</fullName>
    </submittedName>
</protein>
<gene>
    <name evidence="7" type="primary">LOC112051643</name>
</gene>
<evidence type="ECO:0000256" key="3">
    <source>
        <dbReference type="PROSITE-ProRule" id="PRU00497"/>
    </source>
</evidence>
<dbReference type="GeneID" id="112051643"/>
<dbReference type="InterPro" id="IPR000618">
    <property type="entry name" value="Insect_cuticle"/>
</dbReference>
<dbReference type="PANTHER" id="PTHR12236">
    <property type="entry name" value="STRUCTURAL CONTITUENT OF CUTICLE"/>
    <property type="match status" value="1"/>
</dbReference>
<feature type="signal peptide" evidence="5">
    <location>
        <begin position="1"/>
        <end position="16"/>
    </location>
</feature>